<keyword evidence="4 10" id="KW-0479">Metal-binding</keyword>
<dbReference type="FunFam" id="3.30.1360.120:FF:000003">
    <property type="entry name" value="tRNA modification GTPase MnmE"/>
    <property type="match status" value="1"/>
</dbReference>
<feature type="binding site" evidence="10">
    <location>
        <position position="234"/>
    </location>
    <ligand>
        <name>K(+)</name>
        <dbReference type="ChEBI" id="CHEBI:29103"/>
    </ligand>
</feature>
<keyword evidence="8 10" id="KW-0630">Potassium</keyword>
<dbReference type="NCBIfam" id="TIGR00450">
    <property type="entry name" value="mnmE_trmE_thdF"/>
    <property type="match status" value="1"/>
</dbReference>
<evidence type="ECO:0000256" key="6">
    <source>
        <dbReference type="ARBA" id="ARBA00022801"/>
    </source>
</evidence>
<dbReference type="InterPro" id="IPR027368">
    <property type="entry name" value="MnmE_dom2"/>
</dbReference>
<dbReference type="InterPro" id="IPR018948">
    <property type="entry name" value="GTP-bd_TrmE_N"/>
</dbReference>
<evidence type="ECO:0000256" key="1">
    <source>
        <dbReference type="ARBA" id="ARBA00011043"/>
    </source>
</evidence>
<comment type="caution">
    <text evidence="13">The sequence shown here is derived from an EMBL/GenBank/DDBJ whole genome shotgun (WGS) entry which is preliminary data.</text>
</comment>
<name>A0A5D6UTR0_9BACT</name>
<dbReference type="Gene3D" id="1.20.120.430">
    <property type="entry name" value="tRNA modification GTPase MnmE domain 2"/>
    <property type="match status" value="1"/>
</dbReference>
<dbReference type="PANTHER" id="PTHR42714:SF2">
    <property type="entry name" value="TRNA MODIFICATION GTPASE GTPBP3, MITOCHONDRIAL"/>
    <property type="match status" value="1"/>
</dbReference>
<feature type="binding site" evidence="10">
    <location>
        <position position="255"/>
    </location>
    <ligand>
        <name>K(+)</name>
        <dbReference type="ChEBI" id="CHEBI:29103"/>
    </ligand>
</feature>
<dbReference type="GO" id="GO:0005829">
    <property type="term" value="C:cytosol"/>
    <property type="evidence" value="ECO:0007669"/>
    <property type="project" value="TreeGrafter"/>
</dbReference>
<feature type="binding site" evidence="10">
    <location>
        <begin position="234"/>
        <end position="239"/>
    </location>
    <ligand>
        <name>GTP</name>
        <dbReference type="ChEBI" id="CHEBI:37565"/>
    </ligand>
</feature>
<dbReference type="RefSeq" id="WP_149072485.1">
    <property type="nucleotide sequence ID" value="NZ_VTHL01000025.1"/>
</dbReference>
<evidence type="ECO:0000313" key="14">
    <source>
        <dbReference type="Proteomes" id="UP000322791"/>
    </source>
</evidence>
<feature type="binding site" evidence="10">
    <location>
        <position position="253"/>
    </location>
    <ligand>
        <name>K(+)</name>
        <dbReference type="ChEBI" id="CHEBI:29103"/>
    </ligand>
</feature>
<dbReference type="Pfam" id="PF12631">
    <property type="entry name" value="MnmE_helical"/>
    <property type="match status" value="1"/>
</dbReference>
<dbReference type="GO" id="GO:0003924">
    <property type="term" value="F:GTPase activity"/>
    <property type="evidence" value="ECO:0007669"/>
    <property type="project" value="UniProtKB-UniRule"/>
</dbReference>
<protein>
    <recommendedName>
        <fullName evidence="10">tRNA modification GTPase MnmE</fullName>
        <ecNumber evidence="10">3.6.-.-</ecNumber>
    </recommendedName>
</protein>
<dbReference type="GO" id="GO:0046872">
    <property type="term" value="F:metal ion binding"/>
    <property type="evidence" value="ECO:0007669"/>
    <property type="project" value="UniProtKB-KW"/>
</dbReference>
<dbReference type="EC" id="3.6.-.-" evidence="10"/>
<evidence type="ECO:0000256" key="11">
    <source>
        <dbReference type="RuleBase" id="RU003313"/>
    </source>
</evidence>
<dbReference type="GO" id="GO:0002098">
    <property type="term" value="P:tRNA wobble uridine modification"/>
    <property type="evidence" value="ECO:0007669"/>
    <property type="project" value="TreeGrafter"/>
</dbReference>
<proteinExistence type="inferred from homology"/>
<comment type="similarity">
    <text evidence="1 10 11">Belongs to the TRAFAC class TrmE-Era-EngA-EngB-Septin-like GTPase superfamily. TrmE GTPase family.</text>
</comment>
<evidence type="ECO:0000256" key="8">
    <source>
        <dbReference type="ARBA" id="ARBA00022958"/>
    </source>
</evidence>
<reference evidence="13 14" key="1">
    <citation type="submission" date="2019-08" db="EMBL/GenBank/DDBJ databases">
        <authorList>
            <person name="Seo M.-J."/>
        </authorList>
    </citation>
    <scope>NUCLEOTIDE SEQUENCE [LARGE SCALE GENOMIC DNA]</scope>
    <source>
        <strain evidence="13 14">KIGAM108</strain>
    </source>
</reference>
<dbReference type="HAMAP" id="MF_00379">
    <property type="entry name" value="GTPase_MnmE"/>
    <property type="match status" value="1"/>
</dbReference>
<dbReference type="FunFam" id="3.40.50.300:FF:001376">
    <property type="entry name" value="tRNA modification GTPase MnmE"/>
    <property type="match status" value="1"/>
</dbReference>
<dbReference type="CDD" id="cd14858">
    <property type="entry name" value="TrmE_N"/>
    <property type="match status" value="1"/>
</dbReference>
<dbReference type="InterPro" id="IPR027417">
    <property type="entry name" value="P-loop_NTPase"/>
</dbReference>
<dbReference type="InterPro" id="IPR025867">
    <property type="entry name" value="MnmE_helical"/>
</dbReference>
<dbReference type="InterPro" id="IPR004520">
    <property type="entry name" value="GTPase_MnmE"/>
</dbReference>
<evidence type="ECO:0000256" key="3">
    <source>
        <dbReference type="ARBA" id="ARBA00022694"/>
    </source>
</evidence>
<evidence type="ECO:0000256" key="5">
    <source>
        <dbReference type="ARBA" id="ARBA00022741"/>
    </source>
</evidence>
<dbReference type="Gene3D" id="3.30.1360.120">
    <property type="entry name" value="Probable tRNA modification gtpase trme, domain 1"/>
    <property type="match status" value="1"/>
</dbReference>
<evidence type="ECO:0000256" key="10">
    <source>
        <dbReference type="HAMAP-Rule" id="MF_00379"/>
    </source>
</evidence>
<feature type="binding site" evidence="10">
    <location>
        <position position="238"/>
    </location>
    <ligand>
        <name>Mg(2+)</name>
        <dbReference type="ChEBI" id="CHEBI:18420"/>
    </ligand>
</feature>
<organism evidence="13 14">
    <name type="scientific">Hymenobacter lutimineralis</name>
    <dbReference type="NCBI Taxonomy" id="2606448"/>
    <lineage>
        <taxon>Bacteria</taxon>
        <taxon>Pseudomonadati</taxon>
        <taxon>Bacteroidota</taxon>
        <taxon>Cytophagia</taxon>
        <taxon>Cytophagales</taxon>
        <taxon>Hymenobacteraceae</taxon>
        <taxon>Hymenobacter</taxon>
    </lineage>
</organism>
<evidence type="ECO:0000256" key="7">
    <source>
        <dbReference type="ARBA" id="ARBA00022842"/>
    </source>
</evidence>
<keyword evidence="6 10" id="KW-0378">Hydrolase</keyword>
<dbReference type="CDD" id="cd04164">
    <property type="entry name" value="trmE"/>
    <property type="match status" value="1"/>
</dbReference>
<dbReference type="Proteomes" id="UP000322791">
    <property type="component" value="Unassembled WGS sequence"/>
</dbReference>
<dbReference type="Gene3D" id="3.40.50.300">
    <property type="entry name" value="P-loop containing nucleotide triphosphate hydrolases"/>
    <property type="match status" value="1"/>
</dbReference>
<gene>
    <name evidence="10 13" type="primary">mnmE</name>
    <name evidence="10" type="synonym">trmE</name>
    <name evidence="13" type="ORF">FY528_18350</name>
</gene>
<dbReference type="PANTHER" id="PTHR42714">
    <property type="entry name" value="TRNA MODIFICATION GTPASE GTPBP3"/>
    <property type="match status" value="1"/>
</dbReference>
<feature type="binding site" evidence="10">
    <location>
        <position position="259"/>
    </location>
    <ligand>
        <name>Mg(2+)</name>
        <dbReference type="ChEBI" id="CHEBI:18420"/>
    </ligand>
</feature>
<dbReference type="AlphaFoldDB" id="A0A5D6UTR0"/>
<keyword evidence="9 10" id="KW-0342">GTP-binding</keyword>
<dbReference type="PROSITE" id="PS51709">
    <property type="entry name" value="G_TRME"/>
    <property type="match status" value="1"/>
</dbReference>
<evidence type="ECO:0000256" key="2">
    <source>
        <dbReference type="ARBA" id="ARBA00022490"/>
    </source>
</evidence>
<keyword evidence="5 10" id="KW-0547">Nucleotide-binding</keyword>
<keyword evidence="2 10" id="KW-0963">Cytoplasm</keyword>
<feature type="binding site" evidence="10">
    <location>
        <begin position="278"/>
        <end position="281"/>
    </location>
    <ligand>
        <name>GTP</name>
        <dbReference type="ChEBI" id="CHEBI:37565"/>
    </ligand>
</feature>
<dbReference type="InterPro" id="IPR005225">
    <property type="entry name" value="Small_GTP-bd"/>
</dbReference>
<dbReference type="EMBL" id="VTHL01000025">
    <property type="protein sequence ID" value="TYZ06335.1"/>
    <property type="molecule type" value="Genomic_DNA"/>
</dbReference>
<dbReference type="InterPro" id="IPR031168">
    <property type="entry name" value="G_TrmE"/>
</dbReference>
<comment type="cofactor">
    <cofactor evidence="10">
        <name>K(+)</name>
        <dbReference type="ChEBI" id="CHEBI:29103"/>
    </cofactor>
    <text evidence="10">Binds 1 potassium ion per subunit.</text>
</comment>
<evidence type="ECO:0000313" key="13">
    <source>
        <dbReference type="EMBL" id="TYZ06335.1"/>
    </source>
</evidence>
<evidence type="ECO:0000256" key="4">
    <source>
        <dbReference type="ARBA" id="ARBA00022723"/>
    </source>
</evidence>
<keyword evidence="14" id="KW-1185">Reference proteome</keyword>
<dbReference type="GO" id="GO:0042802">
    <property type="term" value="F:identical protein binding"/>
    <property type="evidence" value="ECO:0007669"/>
    <property type="project" value="UniProtKB-ARBA"/>
</dbReference>
<evidence type="ECO:0000256" key="9">
    <source>
        <dbReference type="ARBA" id="ARBA00023134"/>
    </source>
</evidence>
<dbReference type="GO" id="GO:0030488">
    <property type="term" value="P:tRNA methylation"/>
    <property type="evidence" value="ECO:0007669"/>
    <property type="project" value="TreeGrafter"/>
</dbReference>
<feature type="binding site" evidence="10">
    <location>
        <position position="258"/>
    </location>
    <ligand>
        <name>K(+)</name>
        <dbReference type="ChEBI" id="CHEBI:29103"/>
    </ligand>
</feature>
<sequence>MSSLLPPSLSDTIVALSTPPGSGAIALVRLSGSQAIALTESIFAGKSLQEQATHTLHFGTLRDGERILDEVVVSLFRAPRSYTREDVVEISCHGSDYIVQQVLSLLVRGGARLAEAGEFTKRAFLHGAFDLAQAEAVADLIASDSALSHQVAMQQMRGGFSRELKELRARLVQFASLLELELDFGEEDVEFADRSGLTNLLQELEGIIRQLLRSFELGNVIKNGVTTVIAGKPNAGKSTLLNALLNEERAIVSAIPGTTRDFIEDEVSLEGIRFRFVDTAGLRDTTDVVESMGVERTRQRVRQAALLLYLFDLTTASPAQLAAELAELNPGNLIPALAVGNKLDQISSAEAAAYADTDALLLSAATGRGMDELKQALLQKVRGTGLDRTGSATIVTNVRHARSLEAALAALLAVQAGLQSNTGTELLAADLRRALAYLGEITGEISTDDLLTSIFTQFCIGK</sequence>
<feature type="domain" description="TrmE-type G" evidence="12">
    <location>
        <begin position="224"/>
        <end position="382"/>
    </location>
</feature>
<dbReference type="SUPFAM" id="SSF52540">
    <property type="entry name" value="P-loop containing nucleoside triphosphate hydrolases"/>
    <property type="match status" value="1"/>
</dbReference>
<dbReference type="GO" id="GO:0005525">
    <property type="term" value="F:GTP binding"/>
    <property type="evidence" value="ECO:0007669"/>
    <property type="project" value="UniProtKB-UniRule"/>
</dbReference>
<comment type="function">
    <text evidence="10">Exhibits a very high intrinsic GTPase hydrolysis rate. Involved in the addition of a carboxymethylaminomethyl (cmnm) group at the wobble position (U34) of certain tRNAs, forming tRNA-cmnm(5)s(2)U34.</text>
</comment>
<keyword evidence="7 10" id="KW-0460">Magnesium</keyword>
<dbReference type="NCBIfam" id="TIGR00231">
    <property type="entry name" value="small_GTP"/>
    <property type="match status" value="1"/>
</dbReference>
<accession>A0A5D6UTR0</accession>
<dbReference type="InterPro" id="IPR006073">
    <property type="entry name" value="GTP-bd"/>
</dbReference>
<comment type="subcellular location">
    <subcellularLocation>
        <location evidence="10">Cytoplasm</location>
    </subcellularLocation>
</comment>
<comment type="caution">
    <text evidence="10">Lacks conserved residue(s) required for the propagation of feature annotation.</text>
</comment>
<dbReference type="InterPro" id="IPR027266">
    <property type="entry name" value="TrmE/GcvT-like"/>
</dbReference>
<dbReference type="Pfam" id="PF10396">
    <property type="entry name" value="TrmE_N"/>
    <property type="match status" value="1"/>
</dbReference>
<keyword evidence="3 10" id="KW-0819">tRNA processing</keyword>
<dbReference type="NCBIfam" id="NF003661">
    <property type="entry name" value="PRK05291.1-3"/>
    <property type="match status" value="1"/>
</dbReference>
<dbReference type="Pfam" id="PF01926">
    <property type="entry name" value="MMR_HSR1"/>
    <property type="match status" value="1"/>
</dbReference>
<comment type="subunit">
    <text evidence="10">Homodimer. Heterotetramer of two MnmE and two MnmG subunits.</text>
</comment>
<feature type="binding site" evidence="10">
    <location>
        <begin position="253"/>
        <end position="259"/>
    </location>
    <ligand>
        <name>GTP</name>
        <dbReference type="ChEBI" id="CHEBI:37565"/>
    </ligand>
</feature>
<evidence type="ECO:0000259" key="12">
    <source>
        <dbReference type="PROSITE" id="PS51709"/>
    </source>
</evidence>